<dbReference type="InterPro" id="IPR026050">
    <property type="entry name" value="C1GALT1/C1GALT1_chp1"/>
</dbReference>
<organism evidence="11">
    <name type="scientific">viral metagenome</name>
    <dbReference type="NCBI Taxonomy" id="1070528"/>
    <lineage>
        <taxon>unclassified sequences</taxon>
        <taxon>metagenomes</taxon>
        <taxon>organismal metagenomes</taxon>
    </lineage>
</organism>
<dbReference type="Gene3D" id="3.90.550.50">
    <property type="match status" value="1"/>
</dbReference>
<evidence type="ECO:0000256" key="8">
    <source>
        <dbReference type="ARBA" id="ARBA00022989"/>
    </source>
</evidence>
<keyword evidence="7" id="KW-0735">Signal-anchor</keyword>
<dbReference type="EMBL" id="MN740431">
    <property type="protein sequence ID" value="QHU06216.1"/>
    <property type="molecule type" value="Genomic_DNA"/>
</dbReference>
<reference evidence="11" key="1">
    <citation type="journal article" date="2020" name="Nature">
        <title>Giant virus diversity and host interactions through global metagenomics.</title>
        <authorList>
            <person name="Schulz F."/>
            <person name="Roux S."/>
            <person name="Paez-Espino D."/>
            <person name="Jungbluth S."/>
            <person name="Walsh D.A."/>
            <person name="Denef V.J."/>
            <person name="McMahon K.D."/>
            <person name="Konstantinidis K.T."/>
            <person name="Eloe-Fadrosh E.A."/>
            <person name="Kyrpides N.C."/>
            <person name="Woyke T."/>
        </authorList>
    </citation>
    <scope>NUCLEOTIDE SEQUENCE</scope>
    <source>
        <strain evidence="11">GVMAG-M-3300027747-57</strain>
    </source>
</reference>
<dbReference type="AlphaFoldDB" id="A0A6C0JN35"/>
<dbReference type="PANTHER" id="PTHR23033">
    <property type="entry name" value="BETA1,3-GALACTOSYLTRANSFERASE"/>
    <property type="match status" value="1"/>
</dbReference>
<evidence type="ECO:0000256" key="1">
    <source>
        <dbReference type="ARBA" id="ARBA00004606"/>
    </source>
</evidence>
<dbReference type="InterPro" id="IPR003378">
    <property type="entry name" value="Fringe-like_glycosylTrfase"/>
</dbReference>
<dbReference type="PANTHER" id="PTHR23033:SF14">
    <property type="entry name" value="GLYCOPROTEIN-N-ACETYLGALACTOSAMINE 3-BETA-GALACTOSYLTRANSFERASE 1-RELATED"/>
    <property type="match status" value="1"/>
</dbReference>
<evidence type="ECO:0000256" key="9">
    <source>
        <dbReference type="ARBA" id="ARBA00023136"/>
    </source>
</evidence>
<feature type="domain" description="Fringe-like glycosyltransferase" evidence="10">
    <location>
        <begin position="3"/>
        <end position="205"/>
    </location>
</feature>
<evidence type="ECO:0000256" key="4">
    <source>
        <dbReference type="ARBA" id="ARBA00022679"/>
    </source>
</evidence>
<evidence type="ECO:0000256" key="7">
    <source>
        <dbReference type="ARBA" id="ARBA00022968"/>
    </source>
</evidence>
<keyword evidence="4" id="KW-0808">Transferase</keyword>
<comment type="subcellular location">
    <subcellularLocation>
        <location evidence="1">Membrane</location>
        <topology evidence="1">Single-pass type II membrane protein</topology>
    </subcellularLocation>
</comment>
<accession>A0A6C0JN35</accession>
<dbReference type="InterPro" id="IPR029044">
    <property type="entry name" value="Nucleotide-diphossugar_trans"/>
</dbReference>
<dbReference type="GO" id="GO:0016020">
    <property type="term" value="C:membrane"/>
    <property type="evidence" value="ECO:0007669"/>
    <property type="project" value="UniProtKB-SubCell"/>
</dbReference>
<keyword evidence="8" id="KW-1133">Transmembrane helix</keyword>
<evidence type="ECO:0000256" key="3">
    <source>
        <dbReference type="ARBA" id="ARBA00022676"/>
    </source>
</evidence>
<name>A0A6C0JN35_9ZZZZ</name>
<dbReference type="SUPFAM" id="SSF53448">
    <property type="entry name" value="Nucleotide-diphospho-sugar transferases"/>
    <property type="match status" value="1"/>
</dbReference>
<keyword evidence="5" id="KW-0812">Transmembrane</keyword>
<proteinExistence type="predicted"/>
<dbReference type="Pfam" id="PF02434">
    <property type="entry name" value="Fringe"/>
    <property type="match status" value="1"/>
</dbReference>
<protein>
    <recommendedName>
        <fullName evidence="10">Fringe-like glycosyltransferase domain-containing protein</fullName>
    </recommendedName>
</protein>
<keyword evidence="6" id="KW-0547">Nucleotide-binding</keyword>
<evidence type="ECO:0000256" key="6">
    <source>
        <dbReference type="ARBA" id="ARBA00022741"/>
    </source>
</evidence>
<sequence>MKLIIFVHTCKLYEESRAKLIESTWGDNANVVFITDNESSSLKNHVNLGPYIPGPTYHPVTVYKMFMLFLNKYSDYDWFMIIDDDSYLYIEKLKTYLSFFNKADCYMIGDYLNWVTYNNSFTYDYNTWISGGPGIVFSKSCIETLTQLMATVNINVTNHDVFLHNLYKQSGKKIKRVDCPGFHQYGSNELIKSHPTSSNQLISVHLERNMELLQKFHNL</sequence>
<comment type="pathway">
    <text evidence="2">Protein modification; protein glycosylation.</text>
</comment>
<dbReference type="GO" id="GO:0000166">
    <property type="term" value="F:nucleotide binding"/>
    <property type="evidence" value="ECO:0007669"/>
    <property type="project" value="UniProtKB-KW"/>
</dbReference>
<evidence type="ECO:0000256" key="5">
    <source>
        <dbReference type="ARBA" id="ARBA00022692"/>
    </source>
</evidence>
<evidence type="ECO:0000313" key="11">
    <source>
        <dbReference type="EMBL" id="QHU06216.1"/>
    </source>
</evidence>
<evidence type="ECO:0000256" key="2">
    <source>
        <dbReference type="ARBA" id="ARBA00004922"/>
    </source>
</evidence>
<dbReference type="GO" id="GO:0016263">
    <property type="term" value="F:glycoprotein-N-acetylgalactosamine 3-beta-galactosyltransferase activity"/>
    <property type="evidence" value="ECO:0007669"/>
    <property type="project" value="TreeGrafter"/>
</dbReference>
<evidence type="ECO:0000259" key="10">
    <source>
        <dbReference type="Pfam" id="PF02434"/>
    </source>
</evidence>
<keyword evidence="3" id="KW-0328">Glycosyltransferase</keyword>
<keyword evidence="9" id="KW-0472">Membrane</keyword>